<feature type="signal peptide" evidence="13">
    <location>
        <begin position="1"/>
        <end position="18"/>
    </location>
</feature>
<dbReference type="InterPro" id="IPR035971">
    <property type="entry name" value="CBD_sf"/>
</dbReference>
<dbReference type="PROSITE" id="PS00562">
    <property type="entry name" value="CBM1_1"/>
    <property type="match status" value="1"/>
</dbReference>
<dbReference type="InterPro" id="IPR037019">
    <property type="entry name" value="Glyco_hydro_7_sf"/>
</dbReference>
<evidence type="ECO:0000256" key="13">
    <source>
        <dbReference type="SAM" id="SignalP"/>
    </source>
</evidence>
<dbReference type="CDD" id="cd07999">
    <property type="entry name" value="GH7_CBH_EG"/>
    <property type="match status" value="1"/>
</dbReference>
<evidence type="ECO:0000256" key="9">
    <source>
        <dbReference type="ARBA" id="ARBA00023295"/>
    </source>
</evidence>
<dbReference type="AlphaFoldDB" id="R8BNP4"/>
<dbReference type="PRINTS" id="PR00734">
    <property type="entry name" value="GLHYDRLASE7"/>
</dbReference>
<keyword evidence="5 11" id="KW-0136">Cellulose degradation</keyword>
<evidence type="ECO:0000256" key="8">
    <source>
        <dbReference type="ARBA" id="ARBA00023277"/>
    </source>
</evidence>
<dbReference type="eggNOG" id="ENOG502QPHV">
    <property type="taxonomic scope" value="Eukaryota"/>
</dbReference>
<dbReference type="EMBL" id="KB933059">
    <property type="protein sequence ID" value="EOO00966.1"/>
    <property type="molecule type" value="Genomic_DNA"/>
</dbReference>
<dbReference type="GO" id="GO:0030245">
    <property type="term" value="P:cellulose catabolic process"/>
    <property type="evidence" value="ECO:0007669"/>
    <property type="project" value="UniProtKB-KW"/>
</dbReference>
<keyword evidence="9 11" id="KW-0326">Glycosidase</keyword>
<evidence type="ECO:0000256" key="10">
    <source>
        <dbReference type="ARBA" id="ARBA00023326"/>
    </source>
</evidence>
<evidence type="ECO:0000256" key="11">
    <source>
        <dbReference type="RuleBase" id="RU361164"/>
    </source>
</evidence>
<dbReference type="Gene3D" id="2.70.100.10">
    <property type="entry name" value="Glycoside hydrolase, family 7, domain"/>
    <property type="match status" value="1"/>
</dbReference>
<gene>
    <name evidence="15" type="ORF">UCRPA7_3577</name>
</gene>
<organism evidence="15 16">
    <name type="scientific">Phaeoacremonium minimum (strain UCR-PA7)</name>
    <name type="common">Esca disease fungus</name>
    <name type="synonym">Togninia minima</name>
    <dbReference type="NCBI Taxonomy" id="1286976"/>
    <lineage>
        <taxon>Eukaryota</taxon>
        <taxon>Fungi</taxon>
        <taxon>Dikarya</taxon>
        <taxon>Ascomycota</taxon>
        <taxon>Pezizomycotina</taxon>
        <taxon>Sordariomycetes</taxon>
        <taxon>Sordariomycetidae</taxon>
        <taxon>Togniniales</taxon>
        <taxon>Togniniaceae</taxon>
        <taxon>Phaeoacremonium</taxon>
    </lineage>
</organism>
<keyword evidence="8" id="KW-0119">Carbohydrate metabolism</keyword>
<evidence type="ECO:0000256" key="4">
    <source>
        <dbReference type="ARBA" id="ARBA00022801"/>
    </source>
</evidence>
<keyword evidence="10 11" id="KW-0624">Polysaccharide degradation</keyword>
<dbReference type="InterPro" id="IPR013320">
    <property type="entry name" value="ConA-like_dom_sf"/>
</dbReference>
<keyword evidence="7" id="KW-0325">Glycoprotein</keyword>
<dbReference type="SMART" id="SM00236">
    <property type="entry name" value="fCBD"/>
    <property type="match status" value="1"/>
</dbReference>
<dbReference type="Pfam" id="PF00734">
    <property type="entry name" value="CBM_1"/>
    <property type="match status" value="1"/>
</dbReference>
<evidence type="ECO:0000256" key="3">
    <source>
        <dbReference type="ARBA" id="ARBA00022729"/>
    </source>
</evidence>
<dbReference type="GO" id="GO:0016162">
    <property type="term" value="F:cellulose 1,4-beta-cellobiosidase activity"/>
    <property type="evidence" value="ECO:0007669"/>
    <property type="project" value="UniProtKB-EC"/>
</dbReference>
<reference evidence="16" key="1">
    <citation type="journal article" date="2013" name="Genome Announc.">
        <title>Draft genome sequence of the ascomycete Phaeoacremonium aleophilum strain UCR-PA7, a causal agent of the esca disease complex in grapevines.</title>
        <authorList>
            <person name="Blanco-Ulate B."/>
            <person name="Rolshausen P."/>
            <person name="Cantu D."/>
        </authorList>
    </citation>
    <scope>NUCLEOTIDE SEQUENCE [LARGE SCALE GENOMIC DNA]</scope>
    <source>
        <strain evidence="16">UCR-PA7</strain>
    </source>
</reference>
<dbReference type="OrthoDB" id="412382at2759"/>
<keyword evidence="16" id="KW-1185">Reference proteome</keyword>
<dbReference type="PROSITE" id="PS51164">
    <property type="entry name" value="CBM1_2"/>
    <property type="match status" value="1"/>
</dbReference>
<feature type="chain" id="PRO_5004452795" description="Glucanase" evidence="13">
    <location>
        <begin position="19"/>
        <end position="569"/>
    </location>
</feature>
<dbReference type="InterPro" id="IPR001722">
    <property type="entry name" value="Glyco_hydro_7"/>
</dbReference>
<evidence type="ECO:0000313" key="15">
    <source>
        <dbReference type="EMBL" id="EOO00966.1"/>
    </source>
</evidence>
<comment type="similarity">
    <text evidence="2 11">Belongs to the glycosyl hydrolase 7 (cellulase C) family.</text>
</comment>
<evidence type="ECO:0000259" key="14">
    <source>
        <dbReference type="PROSITE" id="PS51164"/>
    </source>
</evidence>
<dbReference type="RefSeq" id="XP_007914324.1">
    <property type="nucleotide sequence ID" value="XM_007916133.1"/>
</dbReference>
<dbReference type="GO" id="GO:0030248">
    <property type="term" value="F:cellulose binding"/>
    <property type="evidence" value="ECO:0007669"/>
    <property type="project" value="InterPro"/>
</dbReference>
<evidence type="ECO:0000313" key="16">
    <source>
        <dbReference type="Proteomes" id="UP000014074"/>
    </source>
</evidence>
<proteinExistence type="inferred from homology"/>
<comment type="catalytic activity">
    <reaction evidence="1">
        <text>Hydrolysis of (1-&gt;4)-beta-D-glucosidic linkages in cellulose and cellotetraose, releasing cellobiose from the non-reducing ends of the chains.</text>
        <dbReference type="EC" id="3.2.1.91"/>
    </reaction>
</comment>
<dbReference type="HOGENOM" id="CLU_020817_3_2_1"/>
<name>R8BNP4_PHAM7</name>
<dbReference type="GO" id="GO:0005576">
    <property type="term" value="C:extracellular region"/>
    <property type="evidence" value="ECO:0007669"/>
    <property type="project" value="InterPro"/>
</dbReference>
<evidence type="ECO:0000256" key="5">
    <source>
        <dbReference type="ARBA" id="ARBA00023001"/>
    </source>
</evidence>
<feature type="compositionally biased region" description="Low complexity" evidence="12">
    <location>
        <begin position="504"/>
        <end position="527"/>
    </location>
</feature>
<dbReference type="InterPro" id="IPR000254">
    <property type="entry name" value="CBD"/>
</dbReference>
<dbReference type="SUPFAM" id="SSF49899">
    <property type="entry name" value="Concanavalin A-like lectins/glucanases"/>
    <property type="match status" value="1"/>
</dbReference>
<dbReference type="KEGG" id="tmn:UCRPA7_3577"/>
<dbReference type="PANTHER" id="PTHR33753:SF2">
    <property type="entry name" value="GLYCOSIDE HYDROLASE FAMILY 7 PROTEIN"/>
    <property type="match status" value="1"/>
</dbReference>
<dbReference type="EC" id="3.2.1.-" evidence="11"/>
<dbReference type="GeneID" id="19323937"/>
<evidence type="ECO:0000256" key="7">
    <source>
        <dbReference type="ARBA" id="ARBA00023180"/>
    </source>
</evidence>
<keyword evidence="6" id="KW-1015">Disulfide bond</keyword>
<sequence length="569" mass="59494">MNMTHAGLLIGPLVTGEAISMAPSVWAGIPGLRTLAFRRYTDTMYRKIATLSALVAAASAQQVCTLTAETHPTMSWSKCAAGGTCTTVSGSVTIDANWRWLHQTSTSTNCYDGNEWDTSYCSTGADCAAKCCVDGSDYSGTYGVTTSGNALNLKFVTQGPYSTNIGSRMYLMESDTKYQMFTLLGNEFTFDVDMSNLGCGLNGALYFVSMDSDGGASKYTTNKAGAKYGTGYCDSQCPRDLKFINGIANVEGWEPSSNDANAGIGNMGSCCSEMDIWEANSVAAAYTPHPCQTIGQEMCTGDACGGTYSSDRYGGECDPDGCDFNSYRQGNTTFLGKGSSYTIDTSQKITVVTQFITSGSTLSEIKRFYVQNGKVIPNSESTISGVPGNSITTAYCDAQKVAFGDTNVFEQKGGLAQMGAALAQPMVLVMSLWDDHYANMLWLDSTYPVGSTKPGAARGTCATTSGVPSDIEKSAGSSNVIYSNIKFGPIGSTFNSAGTGGGSSSSTTARVSSSTTRTSATTSSTSGSGSGSGTAAHWAQCGGIGYTGPTTCASPYTCTYSNAYYSQCL</sequence>
<evidence type="ECO:0000256" key="1">
    <source>
        <dbReference type="ARBA" id="ARBA00001641"/>
    </source>
</evidence>
<evidence type="ECO:0000256" key="12">
    <source>
        <dbReference type="SAM" id="MobiDB-lite"/>
    </source>
</evidence>
<dbReference type="Pfam" id="PF00840">
    <property type="entry name" value="Glyco_hydro_7"/>
    <property type="match status" value="1"/>
</dbReference>
<evidence type="ECO:0000256" key="2">
    <source>
        <dbReference type="ARBA" id="ARBA00006044"/>
    </source>
</evidence>
<dbReference type="Proteomes" id="UP000014074">
    <property type="component" value="Unassembled WGS sequence"/>
</dbReference>
<protein>
    <recommendedName>
        <fullName evidence="11">Glucanase</fullName>
        <ecNumber evidence="11">3.2.1.-</ecNumber>
    </recommendedName>
</protein>
<keyword evidence="3 13" id="KW-0732">Signal</keyword>
<dbReference type="PANTHER" id="PTHR33753">
    <property type="entry name" value="1,4-BETA-D-GLUCAN CELLOBIOHYDROLASE B"/>
    <property type="match status" value="1"/>
</dbReference>
<feature type="region of interest" description="Disordered" evidence="12">
    <location>
        <begin position="497"/>
        <end position="533"/>
    </location>
</feature>
<keyword evidence="4 11" id="KW-0378">Hydrolase</keyword>
<evidence type="ECO:0000256" key="6">
    <source>
        <dbReference type="ARBA" id="ARBA00023157"/>
    </source>
</evidence>
<accession>R8BNP4</accession>
<dbReference type="SUPFAM" id="SSF57180">
    <property type="entry name" value="Cellulose-binding domain"/>
    <property type="match status" value="1"/>
</dbReference>
<feature type="domain" description="CBM1" evidence="14">
    <location>
        <begin position="533"/>
        <end position="569"/>
    </location>
</feature>
<dbReference type="FunFam" id="2.70.100.10:FF:000001">
    <property type="entry name" value="Glucanase"/>
    <property type="match status" value="1"/>
</dbReference>